<keyword evidence="2" id="KW-1185">Reference proteome</keyword>
<gene>
    <name evidence="1" type="ORF">BKA59DRAFT_470512</name>
</gene>
<name>A0A8K0S5A5_9HYPO</name>
<dbReference type="AlphaFoldDB" id="A0A8K0S5A5"/>
<sequence>MDIYIPFLNYTAVLQSRIKSLESRQHTPLPQQTQLTTPQLQHAISISIITPGNRSFGAEISGNREFNHKLTPKQRATIITELQAGISQRKVIKHFNTTQSTILKTKQR</sequence>
<evidence type="ECO:0000313" key="1">
    <source>
        <dbReference type="EMBL" id="KAH7257534.1"/>
    </source>
</evidence>
<dbReference type="EMBL" id="JAGPXF010000002">
    <property type="protein sequence ID" value="KAH7257534.1"/>
    <property type="molecule type" value="Genomic_DNA"/>
</dbReference>
<reference evidence="1" key="1">
    <citation type="journal article" date="2021" name="Nat. Commun.">
        <title>Genetic determinants of endophytism in the Arabidopsis root mycobiome.</title>
        <authorList>
            <person name="Mesny F."/>
            <person name="Miyauchi S."/>
            <person name="Thiergart T."/>
            <person name="Pickel B."/>
            <person name="Atanasova L."/>
            <person name="Karlsson M."/>
            <person name="Huettel B."/>
            <person name="Barry K.W."/>
            <person name="Haridas S."/>
            <person name="Chen C."/>
            <person name="Bauer D."/>
            <person name="Andreopoulos W."/>
            <person name="Pangilinan J."/>
            <person name="LaButti K."/>
            <person name="Riley R."/>
            <person name="Lipzen A."/>
            <person name="Clum A."/>
            <person name="Drula E."/>
            <person name="Henrissat B."/>
            <person name="Kohler A."/>
            <person name="Grigoriev I.V."/>
            <person name="Martin F.M."/>
            <person name="Hacquard S."/>
        </authorList>
    </citation>
    <scope>NUCLEOTIDE SEQUENCE</scope>
    <source>
        <strain evidence="1">MPI-SDFR-AT-0068</strain>
    </source>
</reference>
<dbReference type="Proteomes" id="UP000813427">
    <property type="component" value="Unassembled WGS sequence"/>
</dbReference>
<protein>
    <submittedName>
        <fullName evidence="1">Uncharacterized protein</fullName>
    </submittedName>
</protein>
<accession>A0A8K0S5A5</accession>
<dbReference type="OrthoDB" id="5150811at2759"/>
<proteinExistence type="predicted"/>
<comment type="caution">
    <text evidence="1">The sequence shown here is derived from an EMBL/GenBank/DDBJ whole genome shotgun (WGS) entry which is preliminary data.</text>
</comment>
<organism evidence="1 2">
    <name type="scientific">Fusarium tricinctum</name>
    <dbReference type="NCBI Taxonomy" id="61284"/>
    <lineage>
        <taxon>Eukaryota</taxon>
        <taxon>Fungi</taxon>
        <taxon>Dikarya</taxon>
        <taxon>Ascomycota</taxon>
        <taxon>Pezizomycotina</taxon>
        <taxon>Sordariomycetes</taxon>
        <taxon>Hypocreomycetidae</taxon>
        <taxon>Hypocreales</taxon>
        <taxon>Nectriaceae</taxon>
        <taxon>Fusarium</taxon>
        <taxon>Fusarium tricinctum species complex</taxon>
    </lineage>
</organism>
<evidence type="ECO:0000313" key="2">
    <source>
        <dbReference type="Proteomes" id="UP000813427"/>
    </source>
</evidence>